<reference evidence="2" key="2">
    <citation type="journal article" date="2022" name="Microb. Genom.">
        <title>A chromosome-scale genome assembly of the tomato pathogen Cladosporium fulvum reveals a compartmentalized genome architecture and the presence of a dispensable chromosome.</title>
        <authorList>
            <person name="Zaccaron A.Z."/>
            <person name="Chen L.H."/>
            <person name="Samaras A."/>
            <person name="Stergiopoulos I."/>
        </authorList>
    </citation>
    <scope>NUCLEOTIDE SEQUENCE</scope>
    <source>
        <strain evidence="2">Race5_Kim</strain>
    </source>
</reference>
<dbReference type="AlphaFoldDB" id="A0A9Q8PGT1"/>
<evidence type="ECO:0000256" key="1">
    <source>
        <dbReference type="SAM" id="Coils"/>
    </source>
</evidence>
<dbReference type="InterPro" id="IPR013950">
    <property type="entry name" value="Mis14/Nsl1"/>
</dbReference>
<evidence type="ECO:0008006" key="4">
    <source>
        <dbReference type="Google" id="ProtNLM"/>
    </source>
</evidence>
<sequence length="228" mass="25348">MSSDLVDFEAAFPHADGDSERATSTTHRKIELQSPQDLTYLIANITTHAHQRLASKLPANASPELRRQTQALIDQYIASLIDSAKPSISINGLDATDPSLTSLLETEELDPFDTKLAQRVQSLSAQIESQTLQLANLRRKAPQETAQAFIKSFEKQSEEYEERLKLDREARMEAAKGVSVDVGEVERVEEMEATLERGRSDLEALKASVGPTVERMEKARKAVEVVEE</sequence>
<dbReference type="RefSeq" id="XP_047766569.1">
    <property type="nucleotide sequence ID" value="XM_047908681.1"/>
</dbReference>
<dbReference type="PANTHER" id="PTHR31749">
    <property type="entry name" value="KINETOCHORE-ASSOCIATED PROTEIN NSL1 HOMOLOG"/>
    <property type="match status" value="1"/>
</dbReference>
<keyword evidence="1" id="KW-0175">Coiled coil</keyword>
<dbReference type="GO" id="GO:0000444">
    <property type="term" value="C:MIS12/MIND type complex"/>
    <property type="evidence" value="ECO:0007669"/>
    <property type="project" value="TreeGrafter"/>
</dbReference>
<feature type="coiled-coil region" evidence="1">
    <location>
        <begin position="120"/>
        <end position="208"/>
    </location>
</feature>
<proteinExistence type="predicted"/>
<gene>
    <name evidence="2" type="ORF">CLAFUR5_09533</name>
</gene>
<dbReference type="GO" id="GO:0000070">
    <property type="term" value="P:mitotic sister chromatid segregation"/>
    <property type="evidence" value="ECO:0007669"/>
    <property type="project" value="InterPro"/>
</dbReference>
<dbReference type="OMA" id="EVQRNWE"/>
<dbReference type="EMBL" id="CP090171">
    <property type="protein sequence ID" value="UJO22203.1"/>
    <property type="molecule type" value="Genomic_DNA"/>
</dbReference>
<dbReference type="OrthoDB" id="2135762at2759"/>
<dbReference type="Pfam" id="PF08641">
    <property type="entry name" value="Mis14"/>
    <property type="match status" value="1"/>
</dbReference>
<dbReference type="Proteomes" id="UP000756132">
    <property type="component" value="Chromosome 9"/>
</dbReference>
<protein>
    <recommendedName>
        <fullName evidence="4">Kinetochore protein mis14</fullName>
    </recommendedName>
</protein>
<organism evidence="2 3">
    <name type="scientific">Passalora fulva</name>
    <name type="common">Tomato leaf mold</name>
    <name type="synonym">Cladosporium fulvum</name>
    <dbReference type="NCBI Taxonomy" id="5499"/>
    <lineage>
        <taxon>Eukaryota</taxon>
        <taxon>Fungi</taxon>
        <taxon>Dikarya</taxon>
        <taxon>Ascomycota</taxon>
        <taxon>Pezizomycotina</taxon>
        <taxon>Dothideomycetes</taxon>
        <taxon>Dothideomycetidae</taxon>
        <taxon>Mycosphaerellales</taxon>
        <taxon>Mycosphaerellaceae</taxon>
        <taxon>Fulvia</taxon>
    </lineage>
</organism>
<dbReference type="PANTHER" id="PTHR31749:SF3">
    <property type="entry name" value="KINETOCHORE-ASSOCIATED PROTEIN NSL1 HOMOLOG"/>
    <property type="match status" value="1"/>
</dbReference>
<keyword evidence="3" id="KW-1185">Reference proteome</keyword>
<accession>A0A9Q8PGT1</accession>
<evidence type="ECO:0000313" key="2">
    <source>
        <dbReference type="EMBL" id="UJO22203.1"/>
    </source>
</evidence>
<dbReference type="KEGG" id="ffu:CLAFUR5_09533"/>
<dbReference type="GeneID" id="71989411"/>
<evidence type="ECO:0000313" key="3">
    <source>
        <dbReference type="Proteomes" id="UP000756132"/>
    </source>
</evidence>
<name>A0A9Q8PGT1_PASFU</name>
<reference evidence="2" key="1">
    <citation type="submission" date="2021-12" db="EMBL/GenBank/DDBJ databases">
        <authorList>
            <person name="Zaccaron A."/>
            <person name="Stergiopoulos I."/>
        </authorList>
    </citation>
    <scope>NUCLEOTIDE SEQUENCE</scope>
    <source>
        <strain evidence="2">Race5_Kim</strain>
    </source>
</reference>